<keyword evidence="3" id="KW-0732">Signal</keyword>
<keyword evidence="5" id="KW-1185">Reference proteome</keyword>
<dbReference type="EMBL" id="RBNJ01013529">
    <property type="protein sequence ID" value="RUS25242.1"/>
    <property type="molecule type" value="Genomic_DNA"/>
</dbReference>
<gene>
    <name evidence="4" type="ORF">BC938DRAFT_472437</name>
</gene>
<feature type="transmembrane region" description="Helical" evidence="2">
    <location>
        <begin position="666"/>
        <end position="685"/>
    </location>
</feature>
<feature type="signal peptide" evidence="3">
    <location>
        <begin position="1"/>
        <end position="21"/>
    </location>
</feature>
<protein>
    <submittedName>
        <fullName evidence="4">Retinol binding protein receptor-domain-containing protein</fullName>
    </submittedName>
</protein>
<name>A0A433Q644_9FUNG</name>
<organism evidence="4 5">
    <name type="scientific">Jimgerdemannia flammicorona</name>
    <dbReference type="NCBI Taxonomy" id="994334"/>
    <lineage>
        <taxon>Eukaryota</taxon>
        <taxon>Fungi</taxon>
        <taxon>Fungi incertae sedis</taxon>
        <taxon>Mucoromycota</taxon>
        <taxon>Mucoromycotina</taxon>
        <taxon>Endogonomycetes</taxon>
        <taxon>Endogonales</taxon>
        <taxon>Endogonaceae</taxon>
        <taxon>Jimgerdemannia</taxon>
    </lineage>
</organism>
<feature type="transmembrane region" description="Helical" evidence="2">
    <location>
        <begin position="245"/>
        <end position="268"/>
    </location>
</feature>
<evidence type="ECO:0000256" key="2">
    <source>
        <dbReference type="SAM" id="Phobius"/>
    </source>
</evidence>
<sequence length="862" mass="96663">MGRRVLLTLFITLLLSLWATADPFPAKCASQLNKKANLISDGGLTMATGAWQMQSAGDWIHYPASMVNISFKGKEYPAYPIGNCGALNKQKNFSTYIDNTTGIAIALANAPLTQRISIATLLNQAVIDDNGTYLDFTFSFMSTSADDLVMNFATAVVGAMDVEIDFLGGDDKLVQHISTGVIINPQGYGNFEYQQNIPVLARTAVISIYTTPPSVTSGVVCFDLVSAIVGINATNTPYGQNIENVYHILFIYTWVNVPVVFVALLILCRITGMQFPAPVRMLQRQPNRTVLVAILVLAGALLFEDAWNLVVSKRSWLLDVIADKNVKVIAFFLTFLLDAFNFYPALLCYQLSHESRIASVLGLYALAVPLAWHFVSVMREYAFDFSQETFALIIIIFGELPVVVAAAIAFGHFGRRVVATPTAASEANFRQLEPFEEQYVSQLFKKKFEVKRIIPKSLVSKIVSFVLCRGWPKNPEAPKKFDTWKEYVYDKFGMDPVIRIPLILISSLWILIFCQYQLILAFIVRFLVADGFGTTFICGLAPVIAVANNQTQDTGMLDFANASYIAMECVMWIGGIGGGLLTILFALGMLRRFTKDIRRIRKGDYGIFKGKKYNSTKLDDFIRVMGAIVGFGFTGSFSFIVELLIIGFIISLICLVDLFRNALAEWIVSSLFFISFIVSFAFKQIQKQITQQVFVASDTTYELRFCEVFYHYSFLMMIASFASGLTAFLLRMIKLAFRFPFYSLRIDRNIETWIVRAGDGGFSAWCGMLMAENIYNNPIKIIFLQHLSNHYKSNLKNGIRSEKHTIHTTSVDDTEKWQTSSSSGEQEQEHPLVSDSELNARRKRAKTRWFLAVTLINNPMVI</sequence>
<keyword evidence="4" id="KW-0675">Receptor</keyword>
<feature type="transmembrane region" description="Helical" evidence="2">
    <location>
        <begin position="390"/>
        <end position="410"/>
    </location>
</feature>
<keyword evidence="2" id="KW-0472">Membrane</keyword>
<evidence type="ECO:0000313" key="5">
    <source>
        <dbReference type="Proteomes" id="UP000274822"/>
    </source>
</evidence>
<feature type="transmembrane region" description="Helical" evidence="2">
    <location>
        <begin position="492"/>
        <end position="512"/>
    </location>
</feature>
<reference evidence="4 5" key="1">
    <citation type="journal article" date="2018" name="New Phytol.">
        <title>Phylogenomics of Endogonaceae and evolution of mycorrhizas within Mucoromycota.</title>
        <authorList>
            <person name="Chang Y."/>
            <person name="Desiro A."/>
            <person name="Na H."/>
            <person name="Sandor L."/>
            <person name="Lipzen A."/>
            <person name="Clum A."/>
            <person name="Barry K."/>
            <person name="Grigoriev I.V."/>
            <person name="Martin F.M."/>
            <person name="Stajich J.E."/>
            <person name="Smith M.E."/>
            <person name="Bonito G."/>
            <person name="Spatafora J.W."/>
        </authorList>
    </citation>
    <scope>NUCLEOTIDE SEQUENCE [LARGE SCALE GENOMIC DNA]</scope>
    <source>
        <strain evidence="4 5">AD002</strain>
    </source>
</reference>
<evidence type="ECO:0000256" key="1">
    <source>
        <dbReference type="SAM" id="MobiDB-lite"/>
    </source>
</evidence>
<keyword evidence="2" id="KW-1133">Transmembrane helix</keyword>
<dbReference type="GO" id="GO:0038023">
    <property type="term" value="F:signaling receptor activity"/>
    <property type="evidence" value="ECO:0007669"/>
    <property type="project" value="InterPro"/>
</dbReference>
<comment type="caution">
    <text evidence="4">The sequence shown here is derived from an EMBL/GenBank/DDBJ whole genome shotgun (WGS) entry which is preliminary data.</text>
</comment>
<accession>A0A433Q644</accession>
<feature type="non-terminal residue" evidence="4">
    <location>
        <position position="862"/>
    </location>
</feature>
<evidence type="ECO:0000256" key="3">
    <source>
        <dbReference type="SAM" id="SignalP"/>
    </source>
</evidence>
<dbReference type="Pfam" id="PF14752">
    <property type="entry name" value="RBP_receptor"/>
    <property type="match status" value="1"/>
</dbReference>
<keyword evidence="2" id="KW-0812">Transmembrane</keyword>
<dbReference type="Proteomes" id="UP000274822">
    <property type="component" value="Unassembled WGS sequence"/>
</dbReference>
<proteinExistence type="predicted"/>
<feature type="transmembrane region" description="Helical" evidence="2">
    <location>
        <begin position="361"/>
        <end position="378"/>
    </location>
</feature>
<feature type="transmembrane region" description="Helical" evidence="2">
    <location>
        <begin position="709"/>
        <end position="730"/>
    </location>
</feature>
<dbReference type="InterPro" id="IPR026612">
    <property type="entry name" value="STRA6-like"/>
</dbReference>
<feature type="chain" id="PRO_5019235808" evidence="3">
    <location>
        <begin position="22"/>
        <end position="862"/>
    </location>
</feature>
<feature type="transmembrane region" description="Helical" evidence="2">
    <location>
        <begin position="519"/>
        <end position="544"/>
    </location>
</feature>
<dbReference type="AlphaFoldDB" id="A0A433Q644"/>
<feature type="transmembrane region" description="Helical" evidence="2">
    <location>
        <begin position="329"/>
        <end position="349"/>
    </location>
</feature>
<feature type="transmembrane region" description="Helical" evidence="2">
    <location>
        <begin position="564"/>
        <end position="590"/>
    </location>
</feature>
<feature type="transmembrane region" description="Helical" evidence="2">
    <location>
        <begin position="289"/>
        <end position="309"/>
    </location>
</feature>
<feature type="region of interest" description="Disordered" evidence="1">
    <location>
        <begin position="809"/>
        <end position="837"/>
    </location>
</feature>
<evidence type="ECO:0000313" key="4">
    <source>
        <dbReference type="EMBL" id="RUS25242.1"/>
    </source>
</evidence>